<dbReference type="EMBL" id="CP019605">
    <property type="protein sequence ID" value="AQP43464.1"/>
    <property type="molecule type" value="Genomic_DNA"/>
</dbReference>
<reference evidence="1 2" key="1">
    <citation type="journal article" date="2016" name="Int. J. Syst. Evol. Microbiol.">
        <title>Tessaracoccus flavus sp. nov., isolated from the drainage system of a lindane-producing factory.</title>
        <authorList>
            <person name="Kumari R."/>
            <person name="Singh P."/>
            <person name="Schumann P."/>
            <person name="Lal R."/>
        </authorList>
    </citation>
    <scope>NUCLEOTIDE SEQUENCE [LARGE SCALE GENOMIC DNA]</scope>
    <source>
        <strain evidence="1 2">RP1T</strain>
    </source>
</reference>
<dbReference type="OrthoDB" id="4278078at2"/>
<organism evidence="1 2">
    <name type="scientific">Tessaracoccus flavus</name>
    <dbReference type="NCBI Taxonomy" id="1610493"/>
    <lineage>
        <taxon>Bacteria</taxon>
        <taxon>Bacillati</taxon>
        <taxon>Actinomycetota</taxon>
        <taxon>Actinomycetes</taxon>
        <taxon>Propionibacteriales</taxon>
        <taxon>Propionibacteriaceae</taxon>
        <taxon>Tessaracoccus</taxon>
    </lineage>
</organism>
<name>A0A1Q2CBI0_9ACTN</name>
<dbReference type="Gene3D" id="1.10.287.1060">
    <property type="entry name" value="ESAT-6-like"/>
    <property type="match status" value="1"/>
</dbReference>
<sequence length="92" mass="9874">MNVDISHGRPGQPVRRASIPTDDGLAEGLARLTAAQDALASLLADLQSELNGTSALWGERARQAYVEAQRSWEASTARQRQIVADIPAHARA</sequence>
<evidence type="ECO:0000313" key="2">
    <source>
        <dbReference type="Proteomes" id="UP000188324"/>
    </source>
</evidence>
<proteinExistence type="predicted"/>
<protein>
    <submittedName>
        <fullName evidence="1">Uncharacterized protein</fullName>
    </submittedName>
</protein>
<gene>
    <name evidence="1" type="ORF">RPIT_00405</name>
</gene>
<evidence type="ECO:0000313" key="1">
    <source>
        <dbReference type="EMBL" id="AQP43464.1"/>
    </source>
</evidence>
<accession>A0A1Q2CBI0</accession>
<dbReference type="SUPFAM" id="SSF140453">
    <property type="entry name" value="EsxAB dimer-like"/>
    <property type="match status" value="1"/>
</dbReference>
<dbReference type="Proteomes" id="UP000188324">
    <property type="component" value="Chromosome"/>
</dbReference>
<keyword evidence="2" id="KW-1185">Reference proteome</keyword>
<dbReference type="KEGG" id="tfl:RPIT_00405"/>
<dbReference type="InterPro" id="IPR036689">
    <property type="entry name" value="ESAT-6-like_sf"/>
</dbReference>
<dbReference type="AlphaFoldDB" id="A0A1Q2CBI0"/>
<dbReference type="STRING" id="1610493.RPIT_00405"/>
<dbReference type="RefSeq" id="WP_077339410.1">
    <property type="nucleotide sequence ID" value="NZ_CP019605.1"/>
</dbReference>